<proteinExistence type="inferred from homology"/>
<dbReference type="Gene3D" id="3.40.50.720">
    <property type="entry name" value="NAD(P)-binding Rossmann-like Domain"/>
    <property type="match status" value="1"/>
</dbReference>
<dbReference type="SUPFAM" id="SSF51735">
    <property type="entry name" value="NAD(P)-binding Rossmann-fold domains"/>
    <property type="match status" value="1"/>
</dbReference>
<reference evidence="3" key="3">
    <citation type="submission" date="2015-02" db="UniProtKB">
        <authorList>
            <consortium name="EnsemblProtists"/>
        </authorList>
    </citation>
    <scope>IDENTIFICATION</scope>
    <source>
        <strain evidence="3">DAOM BR144</strain>
    </source>
</reference>
<dbReference type="CDD" id="cd05327">
    <property type="entry name" value="retinol-DH_like_SDR_c_like"/>
    <property type="match status" value="1"/>
</dbReference>
<dbReference type="OMA" id="EKWTGIG"/>
<dbReference type="STRING" id="431595.K3X8W9"/>
<dbReference type="NCBIfam" id="NF004846">
    <property type="entry name" value="PRK06197.1"/>
    <property type="match status" value="1"/>
</dbReference>
<dbReference type="HOGENOM" id="CLU_010194_44_2_1"/>
<dbReference type="eggNOG" id="KOG1208">
    <property type="taxonomic scope" value="Eukaryota"/>
</dbReference>
<evidence type="ECO:0000313" key="4">
    <source>
        <dbReference type="Proteomes" id="UP000019132"/>
    </source>
</evidence>
<protein>
    <submittedName>
        <fullName evidence="3">Uncharacterized protein</fullName>
    </submittedName>
</protein>
<comment type="similarity">
    <text evidence="2">Belongs to the short-chain dehydrogenases/reductases (SDR) family.</text>
</comment>
<dbReference type="EnsemblProtists" id="PYU1_T013668">
    <property type="protein sequence ID" value="PYU1_T013668"/>
    <property type="gene ID" value="PYU1_G013639"/>
</dbReference>
<name>K3X8W9_GLOUD</name>
<dbReference type="InterPro" id="IPR002347">
    <property type="entry name" value="SDR_fam"/>
</dbReference>
<reference evidence="4" key="2">
    <citation type="submission" date="2010-04" db="EMBL/GenBank/DDBJ databases">
        <authorList>
            <person name="Buell R."/>
            <person name="Hamilton J."/>
            <person name="Hostetler J."/>
        </authorList>
    </citation>
    <scope>NUCLEOTIDE SEQUENCE [LARGE SCALE GENOMIC DNA]</scope>
    <source>
        <strain evidence="4">DAOM:BR144</strain>
    </source>
</reference>
<evidence type="ECO:0000256" key="2">
    <source>
        <dbReference type="RuleBase" id="RU000363"/>
    </source>
</evidence>
<dbReference type="AlphaFoldDB" id="K3X8W9"/>
<dbReference type="EMBL" id="GL376586">
    <property type="status" value="NOT_ANNOTATED_CDS"/>
    <property type="molecule type" value="Genomic_DNA"/>
</dbReference>
<dbReference type="Pfam" id="PF00106">
    <property type="entry name" value="adh_short"/>
    <property type="match status" value="1"/>
</dbReference>
<dbReference type="InterPro" id="IPR036291">
    <property type="entry name" value="NAD(P)-bd_dom_sf"/>
</dbReference>
<dbReference type="FunCoup" id="K3X8W9">
    <property type="interactions" value="10"/>
</dbReference>
<evidence type="ECO:0000313" key="3">
    <source>
        <dbReference type="EnsemblProtists" id="PYU1_T013668"/>
    </source>
</evidence>
<keyword evidence="1" id="KW-0560">Oxidoreductase</keyword>
<dbReference type="PANTHER" id="PTHR43157:SF31">
    <property type="entry name" value="PHOSPHATIDYLINOSITOL-GLYCAN BIOSYNTHESIS CLASS F PROTEIN"/>
    <property type="match status" value="1"/>
</dbReference>
<keyword evidence="4" id="KW-1185">Reference proteome</keyword>
<dbReference type="GO" id="GO:0016491">
    <property type="term" value="F:oxidoreductase activity"/>
    <property type="evidence" value="ECO:0007669"/>
    <property type="project" value="UniProtKB-KW"/>
</dbReference>
<reference evidence="4" key="1">
    <citation type="journal article" date="2010" name="Genome Biol.">
        <title>Genome sequence of the necrotrophic plant pathogen Pythium ultimum reveals original pathogenicity mechanisms and effector repertoire.</title>
        <authorList>
            <person name="Levesque C.A."/>
            <person name="Brouwer H."/>
            <person name="Cano L."/>
            <person name="Hamilton J.P."/>
            <person name="Holt C."/>
            <person name="Huitema E."/>
            <person name="Raffaele S."/>
            <person name="Robideau G.P."/>
            <person name="Thines M."/>
            <person name="Win J."/>
            <person name="Zerillo M.M."/>
            <person name="Beakes G.W."/>
            <person name="Boore J.L."/>
            <person name="Busam D."/>
            <person name="Dumas B."/>
            <person name="Ferriera S."/>
            <person name="Fuerstenberg S.I."/>
            <person name="Gachon C.M."/>
            <person name="Gaulin E."/>
            <person name="Govers F."/>
            <person name="Grenville-Briggs L."/>
            <person name="Horner N."/>
            <person name="Hostetler J."/>
            <person name="Jiang R.H."/>
            <person name="Johnson J."/>
            <person name="Krajaejun T."/>
            <person name="Lin H."/>
            <person name="Meijer H.J."/>
            <person name="Moore B."/>
            <person name="Morris P."/>
            <person name="Phuntmart V."/>
            <person name="Puiu D."/>
            <person name="Shetty J."/>
            <person name="Stajich J.E."/>
            <person name="Tripathy S."/>
            <person name="Wawra S."/>
            <person name="van West P."/>
            <person name="Whitty B.R."/>
            <person name="Coutinho P.M."/>
            <person name="Henrissat B."/>
            <person name="Martin F."/>
            <person name="Thomas P.D."/>
            <person name="Tyler B.M."/>
            <person name="De Vries R.P."/>
            <person name="Kamoun S."/>
            <person name="Yandell M."/>
            <person name="Tisserat N."/>
            <person name="Buell C.R."/>
        </authorList>
    </citation>
    <scope>NUCLEOTIDE SEQUENCE</scope>
    <source>
        <strain evidence="4">DAOM:BR144</strain>
    </source>
</reference>
<dbReference type="PRINTS" id="PR00080">
    <property type="entry name" value="SDRFAMILY"/>
</dbReference>
<accession>K3X8W9</accession>
<dbReference type="VEuPathDB" id="FungiDB:PYU1_G013639"/>
<dbReference type="PANTHER" id="PTHR43157">
    <property type="entry name" value="PHOSPHATIDYLINOSITOL-GLYCAN BIOSYNTHESIS CLASS F PROTEIN-RELATED"/>
    <property type="match status" value="1"/>
</dbReference>
<dbReference type="PRINTS" id="PR00081">
    <property type="entry name" value="GDHRDH"/>
</dbReference>
<organism evidence="3 4">
    <name type="scientific">Globisporangium ultimum (strain ATCC 200006 / CBS 805.95 / DAOM BR144)</name>
    <name type="common">Pythium ultimum</name>
    <dbReference type="NCBI Taxonomy" id="431595"/>
    <lineage>
        <taxon>Eukaryota</taxon>
        <taxon>Sar</taxon>
        <taxon>Stramenopiles</taxon>
        <taxon>Oomycota</taxon>
        <taxon>Peronosporomycetes</taxon>
        <taxon>Pythiales</taxon>
        <taxon>Pythiaceae</taxon>
        <taxon>Globisporangium</taxon>
    </lineage>
</organism>
<dbReference type="InParanoid" id="K3X8W9"/>
<sequence>MAAFAHREDNAALLAYRAQWSVASIPSLKGKIAIVTGANSGIGFETALALARSGAHVVLACRSGPRGTAAQQKIEDVIASVGGRGATEFMQMNLSCLESVHGFVQAFKKKFDRVDILVNNAGLMYPAETHTATGLETQFAVNHLGHFYLTQLLFDLLKKSEHARVVNVSSVAHRMARMDLNTLARSTGSKWLYFIDYSNSKLANLLFTYELNRRIEAAGLSGKILSVAAHPGITSSDLTPKVVEGYLPTFLHAPLRKLLEWVPVFQSAACGALPSIFAATDLSVKSGDFYGPGGFQSVWGKVPAREISSAASYLEETGAALWKLSEDTANITFTVTA</sequence>
<evidence type="ECO:0000256" key="1">
    <source>
        <dbReference type="ARBA" id="ARBA00023002"/>
    </source>
</evidence>
<dbReference type="Proteomes" id="UP000019132">
    <property type="component" value="Unassembled WGS sequence"/>
</dbReference>